<reference evidence="3" key="1">
    <citation type="submission" date="2020-08" db="EMBL/GenBank/DDBJ databases">
        <title>Genome public.</title>
        <authorList>
            <person name="Liu C."/>
            <person name="Sun Q."/>
        </authorList>
    </citation>
    <scope>NUCLEOTIDE SEQUENCE</scope>
    <source>
        <strain evidence="3">BX12</strain>
    </source>
</reference>
<dbReference type="InterPro" id="IPR018392">
    <property type="entry name" value="LysM"/>
</dbReference>
<organism evidence="3 4">
    <name type="scientific">Zhenpiania hominis</name>
    <dbReference type="NCBI Taxonomy" id="2763644"/>
    <lineage>
        <taxon>Bacteria</taxon>
        <taxon>Bacillati</taxon>
        <taxon>Bacillota</taxon>
        <taxon>Clostridia</taxon>
        <taxon>Peptostreptococcales</taxon>
        <taxon>Anaerovoracaceae</taxon>
        <taxon>Zhenpiania</taxon>
    </lineage>
</organism>
<gene>
    <name evidence="3" type="ORF">H9L42_15950</name>
</gene>
<dbReference type="InterPro" id="IPR052196">
    <property type="entry name" value="Bact_Kbp"/>
</dbReference>
<sequence>MYEVYLDDVVYPVAPSSITTKINSQNETITLANEGEVNRIKTPGLTDITMDLLLPGIVYPFAIYPSGTFQKPSVYISQLEKLKTEGKVFRLVVLRKLPTRVLGYDFSMSVTLEDYSLKEDAEEGIDITASLNLKQYVDYGTKKVKFKKKKGGNTTTDEKKQRSNVGKKTGGTYTVKSGDCLWNISKKKLGKASRWKEIYKLNKSVIEKAAKNHGRKSSSNGHWIYPGTKLKLPKK</sequence>
<dbReference type="AlphaFoldDB" id="A0A923NLE9"/>
<evidence type="ECO:0000259" key="2">
    <source>
        <dbReference type="PROSITE" id="PS51782"/>
    </source>
</evidence>
<dbReference type="SMART" id="SM00257">
    <property type="entry name" value="LysM"/>
    <property type="match status" value="1"/>
</dbReference>
<dbReference type="PROSITE" id="PS51782">
    <property type="entry name" value="LYSM"/>
    <property type="match status" value="1"/>
</dbReference>
<dbReference type="Proteomes" id="UP000602647">
    <property type="component" value="Unassembled WGS sequence"/>
</dbReference>
<dbReference type="Gene3D" id="3.10.350.10">
    <property type="entry name" value="LysM domain"/>
    <property type="match status" value="1"/>
</dbReference>
<dbReference type="InterPro" id="IPR036779">
    <property type="entry name" value="LysM_dom_sf"/>
</dbReference>
<keyword evidence="4" id="KW-1185">Reference proteome</keyword>
<evidence type="ECO:0000313" key="3">
    <source>
        <dbReference type="EMBL" id="MBC6681303.1"/>
    </source>
</evidence>
<dbReference type="Pfam" id="PF01476">
    <property type="entry name" value="LysM"/>
    <property type="match status" value="1"/>
</dbReference>
<dbReference type="RefSeq" id="WP_187304398.1">
    <property type="nucleotide sequence ID" value="NZ_JACRYT010000032.1"/>
</dbReference>
<evidence type="ECO:0000256" key="1">
    <source>
        <dbReference type="SAM" id="MobiDB-lite"/>
    </source>
</evidence>
<protein>
    <submittedName>
        <fullName evidence="3">LysM peptidoglycan-binding domain-containing protein</fullName>
    </submittedName>
</protein>
<feature type="region of interest" description="Disordered" evidence="1">
    <location>
        <begin position="148"/>
        <end position="169"/>
    </location>
</feature>
<feature type="domain" description="LysM" evidence="2">
    <location>
        <begin position="171"/>
        <end position="232"/>
    </location>
</feature>
<proteinExistence type="predicted"/>
<dbReference type="CDD" id="cd00118">
    <property type="entry name" value="LysM"/>
    <property type="match status" value="1"/>
</dbReference>
<dbReference type="EMBL" id="JACRYT010000032">
    <property type="protein sequence ID" value="MBC6681303.1"/>
    <property type="molecule type" value="Genomic_DNA"/>
</dbReference>
<comment type="caution">
    <text evidence="3">The sequence shown here is derived from an EMBL/GenBank/DDBJ whole genome shotgun (WGS) entry which is preliminary data.</text>
</comment>
<feature type="region of interest" description="Disordered" evidence="1">
    <location>
        <begin position="210"/>
        <end position="235"/>
    </location>
</feature>
<dbReference type="PANTHER" id="PTHR34700:SF4">
    <property type="entry name" value="PHAGE-LIKE ELEMENT PBSX PROTEIN XKDP"/>
    <property type="match status" value="1"/>
</dbReference>
<accession>A0A923NLE9</accession>
<evidence type="ECO:0000313" key="4">
    <source>
        <dbReference type="Proteomes" id="UP000602647"/>
    </source>
</evidence>
<name>A0A923NLE9_9FIRM</name>
<dbReference type="PANTHER" id="PTHR34700">
    <property type="entry name" value="POTASSIUM BINDING PROTEIN KBP"/>
    <property type="match status" value="1"/>
</dbReference>